<dbReference type="InterPro" id="IPR013022">
    <property type="entry name" value="Xyl_isomerase-like_TIM-brl"/>
</dbReference>
<dbReference type="PANTHER" id="PTHR12110">
    <property type="entry name" value="HYDROXYPYRUVATE ISOMERASE"/>
    <property type="match status" value="1"/>
</dbReference>
<dbReference type="Proteomes" id="UP000053274">
    <property type="component" value="Unassembled WGS sequence"/>
</dbReference>
<dbReference type="Gene3D" id="3.20.20.150">
    <property type="entry name" value="Divalent-metal-dependent TIM barrel enzymes"/>
    <property type="match status" value="1"/>
</dbReference>
<dbReference type="EMBL" id="LIAM01000036">
    <property type="protein sequence ID" value="KRO36003.1"/>
    <property type="molecule type" value="Genomic_DNA"/>
</dbReference>
<dbReference type="SUPFAM" id="SSF51658">
    <property type="entry name" value="Xylose isomerase-like"/>
    <property type="match status" value="1"/>
</dbReference>
<gene>
    <name evidence="2" type="ORF">ABR54_05490</name>
</gene>
<evidence type="ECO:0000313" key="2">
    <source>
        <dbReference type="EMBL" id="KRO36003.1"/>
    </source>
</evidence>
<organism evidence="2 3">
    <name type="scientific">Actinobacteria bacterium BACL15 MAG-120619-bin91</name>
    <dbReference type="NCBI Taxonomy" id="1655562"/>
    <lineage>
        <taxon>Bacteria</taxon>
        <taxon>Bacillati</taxon>
        <taxon>Actinomycetota</taxon>
        <taxon>Actinomycetes</taxon>
        <taxon>Actinomycetes incertae sedis</taxon>
        <taxon>ac1 cluster</taxon>
    </lineage>
</organism>
<reference evidence="2 3" key="1">
    <citation type="submission" date="2015-10" db="EMBL/GenBank/DDBJ databases">
        <title>Metagenome-Assembled Genomes uncover a global brackish microbiome.</title>
        <authorList>
            <person name="Hugerth L.W."/>
            <person name="Larsson J."/>
            <person name="Alneberg J."/>
            <person name="Lindh M.V."/>
            <person name="Legrand C."/>
            <person name="Pinhassi J."/>
            <person name="Andersson A.F."/>
        </authorList>
    </citation>
    <scope>NUCLEOTIDE SEQUENCE [LARGE SCALE GENOMIC DNA]</scope>
    <source>
        <strain evidence="2">BACL15 MAG-120619-bin91</strain>
    </source>
</reference>
<dbReference type="PANTHER" id="PTHR12110:SF41">
    <property type="entry name" value="INOSOSE DEHYDRATASE"/>
    <property type="match status" value="1"/>
</dbReference>
<sequence>MKLGYQTITWGGVVGQAQGVTSIKDLFYQTYGSTAKACEDIAAAGYSGIEIFDGNLAEYANDPDSFRSLLSKHNLELVSVYTGANFIYNDILVDEFHKIKQAIVFAKSMGAINLIVGGGAKRSTGTTEEDFQMLAKGLDQVTDLAAAAGLTACYHPHLTTIVETTTELDKIMSLSKIHLCPDTAHLTAGGVDAAAAIRKYGKRVRHIHLKDYTANPFAFLPLGKGNIDFADIFSAIKEVNYDGWLVVELDGYNGDPKDAADISMKFIKENL</sequence>
<comment type="caution">
    <text evidence="2">The sequence shown here is derived from an EMBL/GenBank/DDBJ whole genome shotgun (WGS) entry which is preliminary data.</text>
</comment>
<dbReference type="GO" id="GO:0016853">
    <property type="term" value="F:isomerase activity"/>
    <property type="evidence" value="ECO:0007669"/>
    <property type="project" value="UniProtKB-KW"/>
</dbReference>
<proteinExistence type="predicted"/>
<dbReference type="AlphaFoldDB" id="A0A0R2PJ69"/>
<protein>
    <submittedName>
        <fullName evidence="2">Sugar phosphate isomerase</fullName>
    </submittedName>
</protein>
<dbReference type="Pfam" id="PF01261">
    <property type="entry name" value="AP_endonuc_2"/>
    <property type="match status" value="1"/>
</dbReference>
<evidence type="ECO:0000259" key="1">
    <source>
        <dbReference type="Pfam" id="PF01261"/>
    </source>
</evidence>
<keyword evidence="2" id="KW-0413">Isomerase</keyword>
<dbReference type="InterPro" id="IPR036237">
    <property type="entry name" value="Xyl_isomerase-like_sf"/>
</dbReference>
<accession>A0A0R2PJ69</accession>
<evidence type="ECO:0000313" key="3">
    <source>
        <dbReference type="Proteomes" id="UP000053274"/>
    </source>
</evidence>
<name>A0A0R2PJ69_9ACTN</name>
<feature type="domain" description="Xylose isomerase-like TIM barrel" evidence="1">
    <location>
        <begin position="39"/>
        <end position="269"/>
    </location>
</feature>
<dbReference type="InterPro" id="IPR050312">
    <property type="entry name" value="IolE/XylAMocC-like"/>
</dbReference>